<evidence type="ECO:0000313" key="4">
    <source>
        <dbReference type="Proteomes" id="UP000078225"/>
    </source>
</evidence>
<accession>A0A1B7L295</accession>
<dbReference type="RefSeq" id="WP_064598554.1">
    <property type="nucleotide sequence ID" value="NZ_CP134782.1"/>
</dbReference>
<dbReference type="Gene3D" id="1.25.40.590">
    <property type="entry name" value="Type IV / VI secretion system, DotU"/>
    <property type="match status" value="1"/>
</dbReference>
<evidence type="ECO:0000256" key="1">
    <source>
        <dbReference type="SAM" id="Phobius"/>
    </source>
</evidence>
<protein>
    <submittedName>
        <fullName evidence="3">Type IV secretion protein DotU</fullName>
    </submittedName>
</protein>
<dbReference type="AlphaFoldDB" id="A0A1B7L295"/>
<dbReference type="InterPro" id="IPR017732">
    <property type="entry name" value="T4/T6SS_DotU"/>
</dbReference>
<comment type="caution">
    <text evidence="3">The sequence shown here is derived from an EMBL/GenBank/DDBJ whole genome shotgun (WGS) entry which is preliminary data.</text>
</comment>
<dbReference type="PANTHER" id="PTHR38033:SF1">
    <property type="entry name" value="DOTU FAMILY TYPE IV_VI SECRETION SYSTEM PROTEIN"/>
    <property type="match status" value="1"/>
</dbReference>
<dbReference type="Pfam" id="PF09850">
    <property type="entry name" value="DotU"/>
    <property type="match status" value="1"/>
</dbReference>
<reference evidence="4" key="1">
    <citation type="submission" date="2016-05" db="EMBL/GenBank/DDBJ databases">
        <authorList>
            <person name="Behera P."/>
            <person name="Vaishampayan P."/>
            <person name="Singh N."/>
            <person name="Raina V."/>
            <person name="Suar M."/>
            <person name="Pattnaik A."/>
            <person name="Rastogi G."/>
        </authorList>
    </citation>
    <scope>NUCLEOTIDE SEQUENCE [LARGE SCALE GENOMIC DNA]</scope>
    <source>
        <strain evidence="4">MP23</strain>
    </source>
</reference>
<dbReference type="PANTHER" id="PTHR38033">
    <property type="entry name" value="MEMBRANE PROTEIN-RELATED"/>
    <property type="match status" value="1"/>
</dbReference>
<sequence>MALLDCYLPVFKKIILMSGEHAAYPEYDSAREACIDALETAMQRAAQQDACEQEKEAARLAVIAWMDETILCSLLPWRQQWQGELLQRKYLNITIGGERFFSELEQLEVTWQQARKVFLFCLHNGFHGQYGSPDDKAALLGVIAQQRKLLLPEAWHQWPCAAAITPCSTEPPAVMSLHKRPLFNLTVAVTLLYGAVFLSLSLYIN</sequence>
<feature type="transmembrane region" description="Helical" evidence="1">
    <location>
        <begin position="182"/>
        <end position="204"/>
    </location>
</feature>
<evidence type="ECO:0000313" key="3">
    <source>
        <dbReference type="EMBL" id="OAT76514.1"/>
    </source>
</evidence>
<feature type="domain" description="Type IV / VI secretion system DotU" evidence="2">
    <location>
        <begin position="3"/>
        <end position="199"/>
    </location>
</feature>
<keyword evidence="1" id="KW-1133">Transmembrane helix</keyword>
<name>A0A1B7L295_9ENTR</name>
<proteinExistence type="predicted"/>
<evidence type="ECO:0000259" key="2">
    <source>
        <dbReference type="Pfam" id="PF09850"/>
    </source>
</evidence>
<organism evidence="3 4">
    <name type="scientific">Mangrovibacter phragmitis</name>
    <dbReference type="NCBI Taxonomy" id="1691903"/>
    <lineage>
        <taxon>Bacteria</taxon>
        <taxon>Pseudomonadati</taxon>
        <taxon>Pseudomonadota</taxon>
        <taxon>Gammaproteobacteria</taxon>
        <taxon>Enterobacterales</taxon>
        <taxon>Enterobacteriaceae</taxon>
        <taxon>Mangrovibacter</taxon>
    </lineage>
</organism>
<keyword evidence="1" id="KW-0472">Membrane</keyword>
<dbReference type="OrthoDB" id="345640at2"/>
<dbReference type="InterPro" id="IPR038522">
    <property type="entry name" value="T4/T6SS_DotU_sf"/>
</dbReference>
<gene>
    <name evidence="3" type="ORF">A9B99_09405</name>
</gene>
<dbReference type="EMBL" id="LYRP01000022">
    <property type="protein sequence ID" value="OAT76514.1"/>
    <property type="molecule type" value="Genomic_DNA"/>
</dbReference>
<keyword evidence="4" id="KW-1185">Reference proteome</keyword>
<keyword evidence="1" id="KW-0812">Transmembrane</keyword>
<dbReference type="Proteomes" id="UP000078225">
    <property type="component" value="Unassembled WGS sequence"/>
</dbReference>
<dbReference type="STRING" id="1691903.A9B99_09405"/>